<reference evidence="2" key="1">
    <citation type="submission" date="2023-10" db="EMBL/GenBank/DDBJ databases">
        <title>Genome assembly of Pristionchus species.</title>
        <authorList>
            <person name="Yoshida K."/>
            <person name="Sommer R.J."/>
        </authorList>
    </citation>
    <scope>NUCLEOTIDE SEQUENCE</scope>
    <source>
        <strain evidence="2">RS0144</strain>
    </source>
</reference>
<keyword evidence="3" id="KW-1185">Reference proteome</keyword>
<feature type="region of interest" description="Disordered" evidence="1">
    <location>
        <begin position="1"/>
        <end position="34"/>
    </location>
</feature>
<dbReference type="EMBL" id="BTSX01000002">
    <property type="protein sequence ID" value="GMS83006.1"/>
    <property type="molecule type" value="Genomic_DNA"/>
</dbReference>
<comment type="caution">
    <text evidence="2">The sequence shown here is derived from an EMBL/GenBank/DDBJ whole genome shotgun (WGS) entry which is preliminary data.</text>
</comment>
<sequence length="210" mass="23381">LRNGRLSLLPRPPPPPSLARHRWMGAQRGGHEGSRRVQGTCQLSIILDTAQGSQRAEKLSLGRDEEDGSIIPVEGATVELKENMPLLMSEKVLRSVTTGPDGLYQLRGNAKKRRDFEFYLLYKLNCRSASACAYVEQTLQCKLSKPAVPDGLPECRLDKTMNSIDDSCYSEWRERHGKYCDDKDVDIESAAWEDQTNCGTGNVIWSVGPG</sequence>
<accession>A0AAV5SI14</accession>
<protein>
    <submittedName>
        <fullName evidence="2">Uncharacterized protein</fullName>
    </submittedName>
</protein>
<name>A0AAV5SI14_9BILA</name>
<organism evidence="2 3">
    <name type="scientific">Pristionchus entomophagus</name>
    <dbReference type="NCBI Taxonomy" id="358040"/>
    <lineage>
        <taxon>Eukaryota</taxon>
        <taxon>Metazoa</taxon>
        <taxon>Ecdysozoa</taxon>
        <taxon>Nematoda</taxon>
        <taxon>Chromadorea</taxon>
        <taxon>Rhabditida</taxon>
        <taxon>Rhabditina</taxon>
        <taxon>Diplogasteromorpha</taxon>
        <taxon>Diplogasteroidea</taxon>
        <taxon>Neodiplogasteridae</taxon>
        <taxon>Pristionchus</taxon>
    </lineage>
</organism>
<evidence type="ECO:0000313" key="3">
    <source>
        <dbReference type="Proteomes" id="UP001432027"/>
    </source>
</evidence>
<gene>
    <name evidence="2" type="ORF">PENTCL1PPCAC_5181</name>
</gene>
<evidence type="ECO:0000256" key="1">
    <source>
        <dbReference type="SAM" id="MobiDB-lite"/>
    </source>
</evidence>
<dbReference type="Proteomes" id="UP001432027">
    <property type="component" value="Unassembled WGS sequence"/>
</dbReference>
<feature type="non-terminal residue" evidence="2">
    <location>
        <position position="1"/>
    </location>
</feature>
<evidence type="ECO:0000313" key="2">
    <source>
        <dbReference type="EMBL" id="GMS83006.1"/>
    </source>
</evidence>
<dbReference type="AlphaFoldDB" id="A0AAV5SI14"/>
<proteinExistence type="predicted"/>